<feature type="coiled-coil region" evidence="9">
    <location>
        <begin position="694"/>
        <end position="724"/>
    </location>
</feature>
<dbReference type="PANTHER" id="PTHR13944">
    <property type="entry name" value="AGAP007712-PA"/>
    <property type="match status" value="1"/>
</dbReference>
<reference evidence="13 14" key="1">
    <citation type="journal article" date="2007" name="Science">
        <title>Sea anemone genome reveals ancestral eumetazoan gene repertoire and genomic organization.</title>
        <authorList>
            <person name="Putnam N.H."/>
            <person name="Srivastava M."/>
            <person name="Hellsten U."/>
            <person name="Dirks B."/>
            <person name="Chapman J."/>
            <person name="Salamov A."/>
            <person name="Terry A."/>
            <person name="Shapiro H."/>
            <person name="Lindquist E."/>
            <person name="Kapitonov V.V."/>
            <person name="Jurka J."/>
            <person name="Genikhovich G."/>
            <person name="Grigoriev I.V."/>
            <person name="Lucas S.M."/>
            <person name="Steele R.E."/>
            <person name="Finnerty J.R."/>
            <person name="Technau U."/>
            <person name="Martindale M.Q."/>
            <person name="Rokhsar D.S."/>
        </authorList>
    </citation>
    <scope>NUCLEOTIDE SEQUENCE [LARGE SCALE GENOMIC DNA]</scope>
    <source>
        <strain evidence="14">CH2 X CH6</strain>
    </source>
</reference>
<keyword evidence="2" id="KW-0963">Cytoplasm</keyword>
<dbReference type="PROSITE" id="PS50003">
    <property type="entry name" value="PH_DOMAIN"/>
    <property type="match status" value="1"/>
</dbReference>
<feature type="compositionally biased region" description="Polar residues" evidence="10">
    <location>
        <begin position="23"/>
        <end position="33"/>
    </location>
</feature>
<dbReference type="GO" id="GO:0005737">
    <property type="term" value="C:cytoplasm"/>
    <property type="evidence" value="ECO:0007669"/>
    <property type="project" value="UniProtKB-SubCell"/>
</dbReference>
<dbReference type="EMBL" id="DS469804">
    <property type="protein sequence ID" value="EDO32824.1"/>
    <property type="molecule type" value="Genomic_DNA"/>
</dbReference>
<accession>A7STY6</accession>
<evidence type="ECO:0000256" key="10">
    <source>
        <dbReference type="SAM" id="MobiDB-lite"/>
    </source>
</evidence>
<dbReference type="Pfam" id="PF17838">
    <property type="entry name" value="PH_16"/>
    <property type="match status" value="1"/>
</dbReference>
<dbReference type="SMART" id="SM00325">
    <property type="entry name" value="RhoGEF"/>
    <property type="match status" value="1"/>
</dbReference>
<dbReference type="InParanoid" id="A7STY6"/>
<keyword evidence="4" id="KW-0344">Guanine-nucleotide releasing factor</keyword>
<evidence type="ECO:0000259" key="12">
    <source>
        <dbReference type="PROSITE" id="PS50010"/>
    </source>
</evidence>
<evidence type="ECO:0000259" key="11">
    <source>
        <dbReference type="PROSITE" id="PS50003"/>
    </source>
</evidence>
<feature type="compositionally biased region" description="Basic and acidic residues" evidence="10">
    <location>
        <begin position="162"/>
        <end position="179"/>
    </location>
</feature>
<evidence type="ECO:0000313" key="14">
    <source>
        <dbReference type="Proteomes" id="UP000001593"/>
    </source>
</evidence>
<dbReference type="Proteomes" id="UP000001593">
    <property type="component" value="Unassembled WGS sequence"/>
</dbReference>
<dbReference type="Gene3D" id="1.20.900.10">
    <property type="entry name" value="Dbl homology (DH) domain"/>
    <property type="match status" value="1"/>
</dbReference>
<dbReference type="GO" id="GO:0005085">
    <property type="term" value="F:guanyl-nucleotide exchange factor activity"/>
    <property type="evidence" value="ECO:0007669"/>
    <property type="project" value="UniProtKB-KW"/>
</dbReference>
<feature type="compositionally biased region" description="Low complexity" evidence="10">
    <location>
        <begin position="852"/>
        <end position="872"/>
    </location>
</feature>
<feature type="region of interest" description="Disordered" evidence="10">
    <location>
        <begin position="1"/>
        <end position="106"/>
    </location>
</feature>
<dbReference type="OMA" id="MQGKSYS"/>
<dbReference type="CDD" id="cd00160">
    <property type="entry name" value="RhoGEF"/>
    <property type="match status" value="1"/>
</dbReference>
<dbReference type="InterPro" id="IPR000219">
    <property type="entry name" value="DH_dom"/>
</dbReference>
<dbReference type="PROSITE" id="PS50010">
    <property type="entry name" value="DH_2"/>
    <property type="match status" value="1"/>
</dbReference>
<keyword evidence="7" id="KW-0862">Zinc</keyword>
<evidence type="ECO:0000256" key="9">
    <source>
        <dbReference type="SAM" id="Coils"/>
    </source>
</evidence>
<keyword evidence="3" id="KW-0597">Phosphoprotein</keyword>
<dbReference type="GO" id="GO:0008270">
    <property type="term" value="F:zinc ion binding"/>
    <property type="evidence" value="ECO:0007669"/>
    <property type="project" value="UniProtKB-KW"/>
</dbReference>
<feature type="region of interest" description="Disordered" evidence="10">
    <location>
        <begin position="741"/>
        <end position="896"/>
    </location>
</feature>
<evidence type="ECO:0000256" key="8">
    <source>
        <dbReference type="ARBA" id="ARBA00023054"/>
    </source>
</evidence>
<keyword evidence="6" id="KW-0863">Zinc-finger</keyword>
<dbReference type="GO" id="GO:0035023">
    <property type="term" value="P:regulation of Rho protein signal transduction"/>
    <property type="evidence" value="ECO:0000318"/>
    <property type="project" value="GO_Central"/>
</dbReference>
<dbReference type="Pfam" id="PF00621">
    <property type="entry name" value="RhoGEF"/>
    <property type="match status" value="1"/>
</dbReference>
<dbReference type="FunFam" id="1.20.900.10:FF:000004">
    <property type="entry name" value="Rho guanine nucleotide exchange factor 2"/>
    <property type="match status" value="1"/>
</dbReference>
<evidence type="ECO:0000256" key="4">
    <source>
        <dbReference type="ARBA" id="ARBA00022658"/>
    </source>
</evidence>
<organism evidence="13 14">
    <name type="scientific">Nematostella vectensis</name>
    <name type="common">Starlet sea anemone</name>
    <dbReference type="NCBI Taxonomy" id="45351"/>
    <lineage>
        <taxon>Eukaryota</taxon>
        <taxon>Metazoa</taxon>
        <taxon>Cnidaria</taxon>
        <taxon>Anthozoa</taxon>
        <taxon>Hexacorallia</taxon>
        <taxon>Actiniaria</taxon>
        <taxon>Edwardsiidae</taxon>
        <taxon>Nematostella</taxon>
    </lineage>
</organism>
<dbReference type="SMART" id="SM00233">
    <property type="entry name" value="PH"/>
    <property type="match status" value="1"/>
</dbReference>
<evidence type="ECO:0000256" key="5">
    <source>
        <dbReference type="ARBA" id="ARBA00022723"/>
    </source>
</evidence>
<sequence length="896" mass="100126">MQGKSYSLACLADLRDEGEEGSDLQNSGEMSSEVTEDGHRSPTLPERKISKGETKMSLLDFLNDDEKKKILQSSPKKPRKWPSTTNLGAMRPEVDADDSDGVIDKIKSGEADKKGIRRLSMLFGNKSSRTSKRDVPKLAHSKSNVRSSMRKEKAQSTINLSTKEDFKDKLEPKDLKDTGNKTALGRRASGLSSRNRPGEGGPTLPNPGMLAKPQGGRLPVRSHSGRSTSPLPFRKYNVERSSPVLSRKSLGINHDEGDNKSVSSATMSVDDGSPDEDEDDEPVFNMEGLNDSDLEFKEEPEAWSVTVDKKTLKKMTAKDIKRQDVIHELIQTEVHYVRTLKIMHKIFYNGMVTLLNLSRETVDQLFPQLEELLDLNGTFLTRLKHRQDEGIIVDKIGDILEIQFSGITGERMKAAYGDFCSHHIEAVELYKKLLRTDKRFADFVKKCGLNKFCRRLSVPECITLVTQRLTKYPLLIEAIIKTTKESKPDYSGLKKSHGLVKDILTSVDDTIKEYEKQKKLQDIKMKMDLKVTITYKGNKKVKNIDFASNTSKLIYDGLLSWKTARGKLTETVAVVLEDMMVFLQEKDQKYTMLSLDQKAPVIRLRNLMVREVATDMKAIFLVSTSKEGPEMYEMVCNTISEKKMWMKTLRDAIRDAPKDDGHGEIITTGADEKRKVLLRRSSVLIEHVQNGKDSDTLRKYLAEIQELISQLEAEEAKVDGDKKEQLLMAREELMQAMLQVQQSLPSGEEDDKVPEGNLGERLSSLSDQELGPKRADTFSGFDNKLKPNSVDQAVIRASSMKTERLGKTYSRPVTDNHTPTTGSPLTKHKRRGSGGGSGGSTWFANKGKNDSGSDLASMSASSSPGTQSPSAGQEESMENDRNDSAKTGKADDVIYF</sequence>
<evidence type="ECO:0000256" key="7">
    <source>
        <dbReference type="ARBA" id="ARBA00022833"/>
    </source>
</evidence>
<evidence type="ECO:0000313" key="13">
    <source>
        <dbReference type="EMBL" id="EDO32824.1"/>
    </source>
</evidence>
<gene>
    <name evidence="13" type="ORF">NEMVEDRAFT_v1g217462</name>
</gene>
<feature type="region of interest" description="Disordered" evidence="10">
    <location>
        <begin position="122"/>
        <end position="289"/>
    </location>
</feature>
<name>A7STY6_NEMVE</name>
<proteinExistence type="predicted"/>
<feature type="compositionally biased region" description="Polar residues" evidence="10">
    <location>
        <begin position="811"/>
        <end position="824"/>
    </location>
</feature>
<evidence type="ECO:0000256" key="6">
    <source>
        <dbReference type="ARBA" id="ARBA00022771"/>
    </source>
</evidence>
<dbReference type="InterPro" id="IPR011993">
    <property type="entry name" value="PH-like_dom_sf"/>
</dbReference>
<dbReference type="eggNOG" id="KOG3520">
    <property type="taxonomic scope" value="Eukaryota"/>
</dbReference>
<dbReference type="AlphaFoldDB" id="A7STY6"/>
<dbReference type="InterPro" id="IPR051632">
    <property type="entry name" value="Rho_GEF"/>
</dbReference>
<keyword evidence="14" id="KW-1185">Reference proteome</keyword>
<feature type="compositionally biased region" description="Acidic residues" evidence="10">
    <location>
        <begin position="272"/>
        <end position="282"/>
    </location>
</feature>
<dbReference type="PANTHER" id="PTHR13944:SF21">
    <property type="entry name" value="CYSTS, ISOFORM C"/>
    <property type="match status" value="1"/>
</dbReference>
<dbReference type="CDD" id="cd13329">
    <property type="entry name" value="PH_RhoGEF"/>
    <property type="match status" value="1"/>
</dbReference>
<dbReference type="HOGENOM" id="CLU_322965_0_0_1"/>
<feature type="domain" description="DH" evidence="12">
    <location>
        <begin position="321"/>
        <end position="510"/>
    </location>
</feature>
<dbReference type="SUPFAM" id="SSF50729">
    <property type="entry name" value="PH domain-like"/>
    <property type="match status" value="1"/>
</dbReference>
<dbReference type="SUPFAM" id="SSF48065">
    <property type="entry name" value="DBL homology domain (DH-domain)"/>
    <property type="match status" value="1"/>
</dbReference>
<dbReference type="InterPro" id="IPR041020">
    <property type="entry name" value="PH_16"/>
</dbReference>
<evidence type="ECO:0000256" key="1">
    <source>
        <dbReference type="ARBA" id="ARBA00004496"/>
    </source>
</evidence>
<feature type="compositionally biased region" description="Basic and acidic residues" evidence="10">
    <location>
        <begin position="36"/>
        <end position="54"/>
    </location>
</feature>
<keyword evidence="8 9" id="KW-0175">Coiled coil</keyword>
<comment type="subcellular location">
    <subcellularLocation>
        <location evidence="1">Cytoplasm</location>
    </subcellularLocation>
</comment>
<dbReference type="STRING" id="45351.A7STY6"/>
<dbReference type="PhylomeDB" id="A7STY6"/>
<protein>
    <submittedName>
        <fullName evidence="13">Uncharacterized protein</fullName>
    </submittedName>
</protein>
<evidence type="ECO:0000256" key="3">
    <source>
        <dbReference type="ARBA" id="ARBA00022553"/>
    </source>
</evidence>
<dbReference type="InterPro" id="IPR035899">
    <property type="entry name" value="DBL_dom_sf"/>
</dbReference>
<keyword evidence="5" id="KW-0479">Metal-binding</keyword>
<dbReference type="InterPro" id="IPR001849">
    <property type="entry name" value="PH_domain"/>
</dbReference>
<feature type="compositionally biased region" description="Basic and acidic residues" evidence="10">
    <location>
        <begin position="878"/>
        <end position="896"/>
    </location>
</feature>
<feature type="domain" description="PH" evidence="11">
    <location>
        <begin position="552"/>
        <end position="654"/>
    </location>
</feature>
<dbReference type="Gene3D" id="2.30.29.30">
    <property type="entry name" value="Pleckstrin-homology domain (PH domain)/Phosphotyrosine-binding domain (PTB)"/>
    <property type="match status" value="1"/>
</dbReference>
<evidence type="ECO:0000256" key="2">
    <source>
        <dbReference type="ARBA" id="ARBA00022490"/>
    </source>
</evidence>